<dbReference type="NCBIfam" id="TIGR00656">
    <property type="entry name" value="asp_kin_monofn"/>
    <property type="match status" value="1"/>
</dbReference>
<sequence length="420" mass="44207">MSLIVQKFGGSSVADAESIMRVARRIVATRESGHDVVVAVSAMGDTTDELVDLAHQITDAPDPRELDMLLTTGERISMALLAMAIKSLGHEARSYTGSQAGMMTTAQHGAARIVDVSPDRIREALDDGAIAIVAGFQGFNRDSKDITTLGRGGSDTTAVALAAALGAEVCEIYTDVDGVFTADPRIVPKAHKVDRVTFEEMLELAAAGAKVLHIRAVEYARRHGVTIHVRSSFAETEGTFVIADRGENMEEPIITGVAGDLSEAKITVIGVPDIPGKAAEIFTIVAGTGANIDMIVQNVSAQATALTDISFTLPKTDGEKTLQALRTAQDKVGFSDVAFDDNIGKLSVVGGGMRTNAGVSAQLFTALFEAGINMEMISTSEIRISVITRGEDLTRAMQVVHTAFGLDGDVDAVVYAGTGR</sequence>
<dbReference type="NCBIfam" id="NF005153">
    <property type="entry name" value="PRK06635.1-1"/>
    <property type="match status" value="1"/>
</dbReference>
<evidence type="ECO:0000256" key="3">
    <source>
        <dbReference type="ARBA" id="ARBA00010122"/>
    </source>
</evidence>
<dbReference type="GO" id="GO:0005524">
    <property type="term" value="F:ATP binding"/>
    <property type="evidence" value="ECO:0007669"/>
    <property type="project" value="UniProtKB-KW"/>
</dbReference>
<dbReference type="EMBL" id="CAFBLO010000010">
    <property type="protein sequence ID" value="CAB4860220.1"/>
    <property type="molecule type" value="Genomic_DNA"/>
</dbReference>
<dbReference type="GO" id="GO:0009090">
    <property type="term" value="P:homoserine biosynthetic process"/>
    <property type="evidence" value="ECO:0007669"/>
    <property type="project" value="TreeGrafter"/>
</dbReference>
<dbReference type="InterPro" id="IPR001341">
    <property type="entry name" value="Asp_kinase"/>
</dbReference>
<keyword evidence="10" id="KW-0457">Lysine biosynthesis</keyword>
<dbReference type="GO" id="GO:0004072">
    <property type="term" value="F:aspartate kinase activity"/>
    <property type="evidence" value="ECO:0007669"/>
    <property type="project" value="UniProtKB-EC"/>
</dbReference>
<comment type="catalytic activity">
    <reaction evidence="11">
        <text>L-aspartate + ATP = 4-phospho-L-aspartate + ADP</text>
        <dbReference type="Rhea" id="RHEA:23776"/>
        <dbReference type="ChEBI" id="CHEBI:29991"/>
        <dbReference type="ChEBI" id="CHEBI:30616"/>
        <dbReference type="ChEBI" id="CHEBI:57535"/>
        <dbReference type="ChEBI" id="CHEBI:456216"/>
        <dbReference type="EC" id="2.7.2.4"/>
    </reaction>
</comment>
<dbReference type="GO" id="GO:0009088">
    <property type="term" value="P:threonine biosynthetic process"/>
    <property type="evidence" value="ECO:0007669"/>
    <property type="project" value="UniProtKB-UniPathway"/>
</dbReference>
<evidence type="ECO:0000256" key="1">
    <source>
        <dbReference type="ARBA" id="ARBA00004986"/>
    </source>
</evidence>
<keyword evidence="7" id="KW-0547">Nucleotide-binding</keyword>
<evidence type="ECO:0000313" key="13">
    <source>
        <dbReference type="EMBL" id="CAB4630163.1"/>
    </source>
</evidence>
<protein>
    <recommendedName>
        <fullName evidence="4">aspartate kinase</fullName>
        <ecNumber evidence="4">2.7.2.4</ecNumber>
    </recommendedName>
</protein>
<dbReference type="InterPro" id="IPR045865">
    <property type="entry name" value="ACT-like_dom_sf"/>
</dbReference>
<comment type="pathway">
    <text evidence="1">Amino-acid biosynthesis; L-methionine biosynthesis via de novo pathway; L-homoserine from L-aspartate: step 1/3.</text>
</comment>
<evidence type="ECO:0000256" key="6">
    <source>
        <dbReference type="ARBA" id="ARBA00022679"/>
    </source>
</evidence>
<dbReference type="InterPro" id="IPR002912">
    <property type="entry name" value="ACT_dom"/>
</dbReference>
<dbReference type="CDD" id="cd04913">
    <property type="entry name" value="ACT_AKii-LysC-BS-like_1"/>
    <property type="match status" value="1"/>
</dbReference>
<keyword evidence="9" id="KW-0067">ATP-binding</keyword>
<dbReference type="NCBIfam" id="NF005154">
    <property type="entry name" value="PRK06635.1-2"/>
    <property type="match status" value="1"/>
</dbReference>
<evidence type="ECO:0000313" key="14">
    <source>
        <dbReference type="EMBL" id="CAB4860220.1"/>
    </source>
</evidence>
<dbReference type="CDD" id="cd04936">
    <property type="entry name" value="ACT_AKii-LysC-BS-like_2"/>
    <property type="match status" value="1"/>
</dbReference>
<dbReference type="EMBL" id="CAEZVJ010000069">
    <property type="protein sequence ID" value="CAB4630163.1"/>
    <property type="molecule type" value="Genomic_DNA"/>
</dbReference>
<dbReference type="NCBIfam" id="TIGR00657">
    <property type="entry name" value="asp_kinases"/>
    <property type="match status" value="1"/>
</dbReference>
<dbReference type="Gene3D" id="3.30.2130.10">
    <property type="entry name" value="VC0802-like"/>
    <property type="match status" value="1"/>
</dbReference>
<evidence type="ECO:0000256" key="5">
    <source>
        <dbReference type="ARBA" id="ARBA00022605"/>
    </source>
</evidence>
<name>A0A6J6J0W8_9ZZZZ</name>
<evidence type="ECO:0000256" key="10">
    <source>
        <dbReference type="ARBA" id="ARBA00023154"/>
    </source>
</evidence>
<dbReference type="PANTHER" id="PTHR21499">
    <property type="entry name" value="ASPARTATE KINASE"/>
    <property type="match status" value="1"/>
</dbReference>
<evidence type="ECO:0000256" key="9">
    <source>
        <dbReference type="ARBA" id="ARBA00022840"/>
    </source>
</evidence>
<dbReference type="FunFam" id="3.30.2130.10:FF:000002">
    <property type="entry name" value="Aspartokinase"/>
    <property type="match status" value="1"/>
</dbReference>
<dbReference type="AlphaFoldDB" id="A0A6J6J0W8"/>
<accession>A0A6J6J0W8</accession>
<dbReference type="GO" id="GO:0005829">
    <property type="term" value="C:cytosol"/>
    <property type="evidence" value="ECO:0007669"/>
    <property type="project" value="TreeGrafter"/>
</dbReference>
<dbReference type="InterPro" id="IPR001048">
    <property type="entry name" value="Asp/Glu/Uridylate_kinase"/>
</dbReference>
<evidence type="ECO:0000256" key="2">
    <source>
        <dbReference type="ARBA" id="ARBA00005139"/>
    </source>
</evidence>
<organism evidence="13">
    <name type="scientific">freshwater metagenome</name>
    <dbReference type="NCBI Taxonomy" id="449393"/>
    <lineage>
        <taxon>unclassified sequences</taxon>
        <taxon>metagenomes</taxon>
        <taxon>ecological metagenomes</taxon>
    </lineage>
</organism>
<dbReference type="InterPro" id="IPR005260">
    <property type="entry name" value="Asp_kin_monofn"/>
</dbReference>
<proteinExistence type="inferred from homology"/>
<dbReference type="CDD" id="cd04261">
    <property type="entry name" value="AAK_AKii-LysC-BS"/>
    <property type="match status" value="1"/>
</dbReference>
<feature type="domain" description="ACT" evidence="12">
    <location>
        <begin position="266"/>
        <end position="342"/>
    </location>
</feature>
<keyword evidence="6" id="KW-0808">Transferase</keyword>
<dbReference type="FunFam" id="3.40.1160.10:FF:000002">
    <property type="entry name" value="Aspartokinase"/>
    <property type="match status" value="1"/>
</dbReference>
<dbReference type="InterPro" id="IPR041740">
    <property type="entry name" value="AKii-LysC-BS"/>
</dbReference>
<evidence type="ECO:0000256" key="11">
    <source>
        <dbReference type="ARBA" id="ARBA00047872"/>
    </source>
</evidence>
<dbReference type="UniPathway" id="UPA00051">
    <property type="reaction ID" value="UER00462"/>
</dbReference>
<dbReference type="PROSITE" id="PS00324">
    <property type="entry name" value="ASPARTOKINASE"/>
    <property type="match status" value="1"/>
</dbReference>
<gene>
    <name evidence="13" type="ORF">UFOPK1961_00701</name>
    <name evidence="14" type="ORF">UFOPK3364_00205</name>
</gene>
<dbReference type="PANTHER" id="PTHR21499:SF3">
    <property type="entry name" value="ASPARTOKINASE"/>
    <property type="match status" value="1"/>
</dbReference>
<evidence type="ECO:0000256" key="7">
    <source>
        <dbReference type="ARBA" id="ARBA00022741"/>
    </source>
</evidence>
<keyword evidence="5" id="KW-0028">Amino-acid biosynthesis</keyword>
<evidence type="ECO:0000256" key="4">
    <source>
        <dbReference type="ARBA" id="ARBA00013059"/>
    </source>
</evidence>
<dbReference type="PIRSF" id="PIRSF000726">
    <property type="entry name" value="Asp_kin"/>
    <property type="match status" value="1"/>
</dbReference>
<keyword evidence="8" id="KW-0418">Kinase</keyword>
<dbReference type="InterPro" id="IPR054352">
    <property type="entry name" value="ACT_Aspartokinase"/>
</dbReference>
<dbReference type="InterPro" id="IPR018042">
    <property type="entry name" value="Aspartate_kinase_CS"/>
</dbReference>
<dbReference type="NCBIfam" id="NF005155">
    <property type="entry name" value="PRK06635.1-4"/>
    <property type="match status" value="1"/>
</dbReference>
<evidence type="ECO:0000256" key="8">
    <source>
        <dbReference type="ARBA" id="ARBA00022777"/>
    </source>
</evidence>
<dbReference type="Pfam" id="PF00696">
    <property type="entry name" value="AA_kinase"/>
    <property type="match status" value="1"/>
</dbReference>
<evidence type="ECO:0000259" key="12">
    <source>
        <dbReference type="PROSITE" id="PS51671"/>
    </source>
</evidence>
<dbReference type="Gene3D" id="3.40.1160.10">
    <property type="entry name" value="Acetylglutamate kinase-like"/>
    <property type="match status" value="1"/>
</dbReference>
<dbReference type="UniPathway" id="UPA00050">
    <property type="reaction ID" value="UER00461"/>
</dbReference>
<comment type="pathway">
    <text evidence="2">Amino-acid biosynthesis; L-threonine biosynthesis; L-threonine from L-aspartate: step 1/5.</text>
</comment>
<reference evidence="13" key="1">
    <citation type="submission" date="2020-05" db="EMBL/GenBank/DDBJ databases">
        <authorList>
            <person name="Chiriac C."/>
            <person name="Salcher M."/>
            <person name="Ghai R."/>
            <person name="Kavagutti S V."/>
        </authorList>
    </citation>
    <scope>NUCLEOTIDE SEQUENCE</scope>
</reference>
<dbReference type="Pfam" id="PF22468">
    <property type="entry name" value="ACT_9"/>
    <property type="match status" value="2"/>
</dbReference>
<dbReference type="GO" id="GO:0009089">
    <property type="term" value="P:lysine biosynthetic process via diaminopimelate"/>
    <property type="evidence" value="ECO:0007669"/>
    <property type="project" value="InterPro"/>
</dbReference>
<dbReference type="PROSITE" id="PS51671">
    <property type="entry name" value="ACT"/>
    <property type="match status" value="1"/>
</dbReference>
<dbReference type="SUPFAM" id="SSF55021">
    <property type="entry name" value="ACT-like"/>
    <property type="match status" value="2"/>
</dbReference>
<dbReference type="SUPFAM" id="SSF53633">
    <property type="entry name" value="Carbamate kinase-like"/>
    <property type="match status" value="1"/>
</dbReference>
<comment type="similarity">
    <text evidence="3">Belongs to the aspartokinase family.</text>
</comment>
<dbReference type="EC" id="2.7.2.4" evidence="4"/>
<dbReference type="InterPro" id="IPR036393">
    <property type="entry name" value="AceGlu_kinase-like_sf"/>
</dbReference>